<evidence type="ECO:0000256" key="6">
    <source>
        <dbReference type="SAM" id="MobiDB-lite"/>
    </source>
</evidence>
<keyword evidence="4" id="KW-0804">Transcription</keyword>
<organism evidence="8 9">
    <name type="scientific">Euplotes crassus</name>
    <dbReference type="NCBI Taxonomy" id="5936"/>
    <lineage>
        <taxon>Eukaryota</taxon>
        <taxon>Sar</taxon>
        <taxon>Alveolata</taxon>
        <taxon>Ciliophora</taxon>
        <taxon>Intramacronucleata</taxon>
        <taxon>Spirotrichea</taxon>
        <taxon>Hypotrichia</taxon>
        <taxon>Euplotida</taxon>
        <taxon>Euplotidae</taxon>
        <taxon>Moneuplotes</taxon>
    </lineage>
</organism>
<evidence type="ECO:0000256" key="5">
    <source>
        <dbReference type="ARBA" id="ARBA00023242"/>
    </source>
</evidence>
<feature type="compositionally biased region" description="Pro residues" evidence="6">
    <location>
        <begin position="72"/>
        <end position="94"/>
    </location>
</feature>
<name>A0AAD1YA07_EUPCR</name>
<feature type="region of interest" description="Disordered" evidence="6">
    <location>
        <begin position="45"/>
        <end position="129"/>
    </location>
</feature>
<keyword evidence="9" id="KW-1185">Reference proteome</keyword>
<evidence type="ECO:0000259" key="7">
    <source>
        <dbReference type="PROSITE" id="PS51032"/>
    </source>
</evidence>
<evidence type="ECO:0000256" key="3">
    <source>
        <dbReference type="ARBA" id="ARBA00023125"/>
    </source>
</evidence>
<keyword evidence="2" id="KW-0805">Transcription regulation</keyword>
<evidence type="ECO:0000256" key="1">
    <source>
        <dbReference type="ARBA" id="ARBA00004123"/>
    </source>
</evidence>
<evidence type="ECO:0000313" key="9">
    <source>
        <dbReference type="Proteomes" id="UP001295684"/>
    </source>
</evidence>
<dbReference type="PROSITE" id="PS51032">
    <property type="entry name" value="AP2_ERF"/>
    <property type="match status" value="1"/>
</dbReference>
<reference evidence="8" key="1">
    <citation type="submission" date="2023-07" db="EMBL/GenBank/DDBJ databases">
        <authorList>
            <consortium name="AG Swart"/>
            <person name="Singh M."/>
            <person name="Singh A."/>
            <person name="Seah K."/>
            <person name="Emmerich C."/>
        </authorList>
    </citation>
    <scope>NUCLEOTIDE SEQUENCE</scope>
    <source>
        <strain evidence="8">DP1</strain>
    </source>
</reference>
<protein>
    <recommendedName>
        <fullName evidence="7">AP2/ERF domain-containing protein</fullName>
    </recommendedName>
</protein>
<evidence type="ECO:0000313" key="8">
    <source>
        <dbReference type="EMBL" id="CAI2387327.1"/>
    </source>
</evidence>
<comment type="caution">
    <text evidence="8">The sequence shown here is derived from an EMBL/GenBank/DDBJ whole genome shotgun (WGS) entry which is preliminary data.</text>
</comment>
<dbReference type="Gene3D" id="3.30.730.10">
    <property type="entry name" value="AP2/ERF domain"/>
    <property type="match status" value="1"/>
</dbReference>
<keyword evidence="5" id="KW-0539">Nucleus</keyword>
<comment type="subcellular location">
    <subcellularLocation>
        <location evidence="1">Nucleus</location>
    </subcellularLocation>
</comment>
<dbReference type="AlphaFoldDB" id="A0AAD1YA07"/>
<feature type="domain" description="AP2/ERF" evidence="7">
    <location>
        <begin position="158"/>
        <end position="226"/>
    </location>
</feature>
<dbReference type="GO" id="GO:0005634">
    <property type="term" value="C:nucleus"/>
    <property type="evidence" value="ECO:0007669"/>
    <property type="project" value="UniProtKB-SubCell"/>
</dbReference>
<dbReference type="SMART" id="SM00380">
    <property type="entry name" value="AP2"/>
    <property type="match status" value="1"/>
</dbReference>
<sequence>MMPLFGTMLHVSTCYHKLSECVQQKLYRPLPPLQSQINQPYQPAHLQAPKTSAAPKPSHLPTPLRSHLPLSMPLPNPPNPYPSSPPSQTPPSPTPHNSLTPSSPLPNPTEPTKTSEATQEIKKRRRRSSRLEIRSKLIRVRAKILKQGISRFCCSQKKDRGRVHGCSTRRSKYIGVSKNNTHWQALINIGRTKKYIGIFLSETDAARTYDLYAIAIKGTKAHLNFNYTSSEMISMIDHFLQHREVIPF</sequence>
<dbReference type="SUPFAM" id="SSF54171">
    <property type="entry name" value="DNA-binding domain"/>
    <property type="match status" value="1"/>
</dbReference>
<dbReference type="GO" id="GO:0003700">
    <property type="term" value="F:DNA-binding transcription factor activity"/>
    <property type="evidence" value="ECO:0007669"/>
    <property type="project" value="InterPro"/>
</dbReference>
<dbReference type="Proteomes" id="UP001295684">
    <property type="component" value="Unassembled WGS sequence"/>
</dbReference>
<accession>A0AAD1YA07</accession>
<dbReference type="EMBL" id="CAMPGE010029842">
    <property type="protein sequence ID" value="CAI2387327.1"/>
    <property type="molecule type" value="Genomic_DNA"/>
</dbReference>
<gene>
    <name evidence="8" type="ORF">ECRASSUSDP1_LOCUS28957</name>
</gene>
<dbReference type="InterPro" id="IPR001471">
    <property type="entry name" value="AP2/ERF_dom"/>
</dbReference>
<evidence type="ECO:0000256" key="4">
    <source>
        <dbReference type="ARBA" id="ARBA00023163"/>
    </source>
</evidence>
<dbReference type="InterPro" id="IPR016177">
    <property type="entry name" value="DNA-bd_dom_sf"/>
</dbReference>
<keyword evidence="3" id="KW-0238">DNA-binding</keyword>
<dbReference type="InterPro" id="IPR036955">
    <property type="entry name" value="AP2/ERF_dom_sf"/>
</dbReference>
<dbReference type="GO" id="GO:0003677">
    <property type="term" value="F:DNA binding"/>
    <property type="evidence" value="ECO:0007669"/>
    <property type="project" value="UniProtKB-KW"/>
</dbReference>
<evidence type="ECO:0000256" key="2">
    <source>
        <dbReference type="ARBA" id="ARBA00023015"/>
    </source>
</evidence>
<proteinExistence type="predicted"/>